<proteinExistence type="predicted"/>
<dbReference type="Proteomes" id="UP001164693">
    <property type="component" value="Chromosome"/>
</dbReference>
<evidence type="ECO:0000313" key="3">
    <source>
        <dbReference type="Proteomes" id="UP001164693"/>
    </source>
</evidence>
<evidence type="ECO:0000259" key="1">
    <source>
        <dbReference type="Pfam" id="PF13640"/>
    </source>
</evidence>
<dbReference type="PANTHER" id="PTHR12117:SF0">
    <property type="entry name" value="PROLYL 3-HYDROXYLASE OGFOD1"/>
    <property type="match status" value="1"/>
</dbReference>
<dbReference type="PANTHER" id="PTHR12117">
    <property type="entry name" value="HISTONE ACETYLTRANSFERASE COMPLEX"/>
    <property type="match status" value="1"/>
</dbReference>
<dbReference type="Pfam" id="PF13640">
    <property type="entry name" value="2OG-FeII_Oxy_3"/>
    <property type="match status" value="1"/>
</dbReference>
<organism evidence="2 3">
    <name type="scientific">Jatrophihabitans cynanchi</name>
    <dbReference type="NCBI Taxonomy" id="2944128"/>
    <lineage>
        <taxon>Bacteria</taxon>
        <taxon>Bacillati</taxon>
        <taxon>Actinomycetota</taxon>
        <taxon>Actinomycetes</taxon>
        <taxon>Jatrophihabitantales</taxon>
        <taxon>Jatrophihabitantaceae</taxon>
        <taxon>Jatrophihabitans</taxon>
    </lineage>
</organism>
<evidence type="ECO:0000313" key="2">
    <source>
        <dbReference type="EMBL" id="WAX55902.1"/>
    </source>
</evidence>
<dbReference type="EMBL" id="CP097463">
    <property type="protein sequence ID" value="WAX55902.1"/>
    <property type="molecule type" value="Genomic_DNA"/>
</dbReference>
<dbReference type="InterPro" id="IPR044862">
    <property type="entry name" value="Pro_4_hyd_alph_FE2OG_OXY"/>
</dbReference>
<gene>
    <name evidence="2" type="ORF">M6B22_15340</name>
</gene>
<protein>
    <submittedName>
        <fullName evidence="2">2OG-Fe(II) oxygenase</fullName>
    </submittedName>
</protein>
<sequence length="262" mass="30411">MLQYPVAPGLFERRAELADTFNSAVPCRHVVIDDFLDAEYAQRLYEDLPQPDEMPKSRDYMFSDKRELSTLDRHSEISRQLHDVFMSKEFAEFLEPLARHEVFIDPEYVGGGFHAGAEGSFLDLHCDFNIHPAHQDWLREFNILLYLNPGWQPEWGGHLLLTDDPSVPTIEVEPRFNRLVIMESTDRSFHGYKRISFPPGRSRRSIAAYAYSIVPVGSISRHTTNWVPRDGSPFKRVLAKNWNWIVLTKNKFFGSGTLKNRR</sequence>
<dbReference type="RefSeq" id="WP_269442427.1">
    <property type="nucleotide sequence ID" value="NZ_CP097463.1"/>
</dbReference>
<dbReference type="Gene3D" id="2.60.120.620">
    <property type="entry name" value="q2cbj1_9rhob like domain"/>
    <property type="match status" value="1"/>
</dbReference>
<keyword evidence="3" id="KW-1185">Reference proteome</keyword>
<dbReference type="InterPro" id="IPR051842">
    <property type="entry name" value="uS12_prolyl_hydroxylase"/>
</dbReference>
<reference evidence="2" key="1">
    <citation type="submission" date="2022-05" db="EMBL/GenBank/DDBJ databases">
        <title>Jatrophihabitans sp. SB3-54 whole genome sequence.</title>
        <authorList>
            <person name="Suh M.K."/>
            <person name="Eom M.K."/>
            <person name="Kim J.S."/>
            <person name="Kim H.S."/>
            <person name="Do H.E."/>
            <person name="Shin Y.K."/>
            <person name="Lee J.-S."/>
        </authorList>
    </citation>
    <scope>NUCLEOTIDE SEQUENCE</scope>
    <source>
        <strain evidence="2">SB3-54</strain>
    </source>
</reference>
<feature type="domain" description="Prolyl 4-hydroxylase alpha subunit Fe(2+) 2OG dioxygenase" evidence="1">
    <location>
        <begin position="117"/>
        <end position="210"/>
    </location>
</feature>
<name>A0ABY7JTL8_9ACTN</name>
<accession>A0ABY7JTL8</accession>